<proteinExistence type="predicted"/>
<accession>A0A0B6Y7P0</accession>
<feature type="non-terminal residue" evidence="1">
    <location>
        <position position="1"/>
    </location>
</feature>
<dbReference type="AlphaFoldDB" id="A0A0B6Y7P0"/>
<protein>
    <submittedName>
        <fullName evidence="1">Uncharacterized protein</fullName>
    </submittedName>
</protein>
<evidence type="ECO:0000313" key="1">
    <source>
        <dbReference type="EMBL" id="CEK52138.1"/>
    </source>
</evidence>
<feature type="non-terminal residue" evidence="1">
    <location>
        <position position="76"/>
    </location>
</feature>
<dbReference type="EMBL" id="HACG01005273">
    <property type="protein sequence ID" value="CEK52138.1"/>
    <property type="molecule type" value="Transcribed_RNA"/>
</dbReference>
<sequence>ATVLTTSLNIKLQQLHYFRNTSQVTRVVVVGGGGEWVVDEPHRQQTMLVAIYINKKHLTGDILSYHTINTKCDNLD</sequence>
<reference evidence="1" key="1">
    <citation type="submission" date="2014-12" db="EMBL/GenBank/DDBJ databases">
        <title>Insight into the proteome of Arion vulgaris.</title>
        <authorList>
            <person name="Aradska J."/>
            <person name="Bulat T."/>
            <person name="Smidak R."/>
            <person name="Sarate P."/>
            <person name="Gangsoo J."/>
            <person name="Sialana F."/>
            <person name="Bilban M."/>
            <person name="Lubec G."/>
        </authorList>
    </citation>
    <scope>NUCLEOTIDE SEQUENCE</scope>
    <source>
        <tissue evidence="1">Skin</tissue>
    </source>
</reference>
<name>A0A0B6Y7P0_9EUPU</name>
<gene>
    <name evidence="1" type="primary">ORF15635</name>
</gene>
<organism evidence="1">
    <name type="scientific">Arion vulgaris</name>
    <dbReference type="NCBI Taxonomy" id="1028688"/>
    <lineage>
        <taxon>Eukaryota</taxon>
        <taxon>Metazoa</taxon>
        <taxon>Spiralia</taxon>
        <taxon>Lophotrochozoa</taxon>
        <taxon>Mollusca</taxon>
        <taxon>Gastropoda</taxon>
        <taxon>Heterobranchia</taxon>
        <taxon>Euthyneura</taxon>
        <taxon>Panpulmonata</taxon>
        <taxon>Eupulmonata</taxon>
        <taxon>Stylommatophora</taxon>
        <taxon>Helicina</taxon>
        <taxon>Arionoidea</taxon>
        <taxon>Arionidae</taxon>
        <taxon>Arion</taxon>
    </lineage>
</organism>